<dbReference type="AlphaFoldDB" id="A0A1I5FM35"/>
<dbReference type="OrthoDB" id="9926107at2"/>
<keyword evidence="3" id="KW-1185">Reference proteome</keyword>
<name>A0A1I5FM35_9GAMM</name>
<organism evidence="2 3">
    <name type="scientific">Candidatus Pantoea varia</name>
    <dbReference type="NCBI Taxonomy" id="1881036"/>
    <lineage>
        <taxon>Bacteria</taxon>
        <taxon>Pseudomonadati</taxon>
        <taxon>Pseudomonadota</taxon>
        <taxon>Gammaproteobacteria</taxon>
        <taxon>Enterobacterales</taxon>
        <taxon>Erwiniaceae</taxon>
        <taxon>Pantoea</taxon>
    </lineage>
</organism>
<dbReference type="RefSeq" id="WP_090965619.1">
    <property type="nucleotide sequence ID" value="NZ_FOVG01000004.1"/>
</dbReference>
<reference evidence="3" key="1">
    <citation type="submission" date="2016-10" db="EMBL/GenBank/DDBJ databases">
        <authorList>
            <person name="Varghese N."/>
            <person name="Submissions S."/>
        </authorList>
    </citation>
    <scope>NUCLEOTIDE SEQUENCE [LARGE SCALE GENOMIC DNA]</scope>
    <source>
        <strain evidence="3">OV426</strain>
    </source>
</reference>
<evidence type="ECO:0000313" key="2">
    <source>
        <dbReference type="EMBL" id="SFO24814.1"/>
    </source>
</evidence>
<dbReference type="NCBIfam" id="NF038378">
    <property type="entry name" value="DNZ54_00345_fm"/>
    <property type="match status" value="1"/>
</dbReference>
<proteinExistence type="predicted"/>
<protein>
    <submittedName>
        <fullName evidence="2">Uncharacterized protein</fullName>
    </submittedName>
</protein>
<feature type="transmembrane region" description="Helical" evidence="1">
    <location>
        <begin position="86"/>
        <end position="110"/>
    </location>
</feature>
<dbReference type="InterPro" id="IPR047759">
    <property type="entry name" value="LysA-like"/>
</dbReference>
<keyword evidence="1" id="KW-1133">Transmembrane helix</keyword>
<feature type="transmembrane region" description="Helical" evidence="1">
    <location>
        <begin position="35"/>
        <end position="52"/>
    </location>
</feature>
<dbReference type="EMBL" id="FOVG01000004">
    <property type="protein sequence ID" value="SFO24814.1"/>
    <property type="molecule type" value="Genomic_DNA"/>
</dbReference>
<gene>
    <name evidence="2" type="ORF">SAMN05428971_3316</name>
</gene>
<sequence>MELFKKWWFTALLTVLLTLVSISHGSFAGYPLAALLWADFFAWAVIGFSGLYACDLTGSDRKQVFAWLLRFAQLADRVPLRWYHRVFIAVVMWGAGWKLAAFAGIHAVFYRRMIRSELERAAA</sequence>
<keyword evidence="1" id="KW-0812">Transmembrane</keyword>
<dbReference type="Proteomes" id="UP000198968">
    <property type="component" value="Unassembled WGS sequence"/>
</dbReference>
<evidence type="ECO:0000256" key="1">
    <source>
        <dbReference type="SAM" id="Phobius"/>
    </source>
</evidence>
<evidence type="ECO:0000313" key="3">
    <source>
        <dbReference type="Proteomes" id="UP000198968"/>
    </source>
</evidence>
<accession>A0A1I5FM35</accession>
<keyword evidence="1" id="KW-0472">Membrane</keyword>